<gene>
    <name evidence="2" type="ORF">ACFOUR_11355</name>
</gene>
<sequence length="127" mass="13966">MTTWLDATPRYDEYWDWAAIVLFLFLTLDLLLSVFAAGTVGFAYERNPLMAWLFGQSVWLVVGGHVSVLVVLAGFFHALFAIVRELPQAYRGPVALAVEIFLGVLLAAGFFLFANNVAVIVLGEGLL</sequence>
<dbReference type="Proteomes" id="UP001595846">
    <property type="component" value="Unassembled WGS sequence"/>
</dbReference>
<keyword evidence="1" id="KW-0812">Transmembrane</keyword>
<keyword evidence="1" id="KW-1133">Transmembrane helix</keyword>
<proteinExistence type="predicted"/>
<keyword evidence="1" id="KW-0472">Membrane</keyword>
<evidence type="ECO:0000313" key="3">
    <source>
        <dbReference type="Proteomes" id="UP001595846"/>
    </source>
</evidence>
<feature type="transmembrane region" description="Helical" evidence="1">
    <location>
        <begin position="57"/>
        <end position="80"/>
    </location>
</feature>
<accession>A0ABD5NP88</accession>
<dbReference type="RefSeq" id="WP_256533643.1">
    <property type="nucleotide sequence ID" value="NZ_CP101824.1"/>
</dbReference>
<dbReference type="EMBL" id="JBHSAQ010000010">
    <property type="protein sequence ID" value="MFC3958959.1"/>
    <property type="molecule type" value="Genomic_DNA"/>
</dbReference>
<comment type="caution">
    <text evidence="2">The sequence shown here is derived from an EMBL/GenBank/DDBJ whole genome shotgun (WGS) entry which is preliminary data.</text>
</comment>
<feature type="transmembrane region" description="Helical" evidence="1">
    <location>
        <begin position="100"/>
        <end position="122"/>
    </location>
</feature>
<dbReference type="AlphaFoldDB" id="A0ABD5NP88"/>
<dbReference type="GeneID" id="73902774"/>
<protein>
    <recommendedName>
        <fullName evidence="4">DUF5658 domain-containing protein</fullName>
    </recommendedName>
</protein>
<evidence type="ECO:0000256" key="1">
    <source>
        <dbReference type="SAM" id="Phobius"/>
    </source>
</evidence>
<keyword evidence="3" id="KW-1185">Reference proteome</keyword>
<feature type="transmembrane region" description="Helical" evidence="1">
    <location>
        <begin position="20"/>
        <end position="45"/>
    </location>
</feature>
<name>A0ABD5NP88_9EURY</name>
<reference evidence="2 3" key="1">
    <citation type="journal article" date="2019" name="Int. J. Syst. Evol. Microbiol.">
        <title>The Global Catalogue of Microorganisms (GCM) 10K type strain sequencing project: providing services to taxonomists for standard genome sequencing and annotation.</title>
        <authorList>
            <consortium name="The Broad Institute Genomics Platform"/>
            <consortium name="The Broad Institute Genome Sequencing Center for Infectious Disease"/>
            <person name="Wu L."/>
            <person name="Ma J."/>
        </authorList>
    </citation>
    <scope>NUCLEOTIDE SEQUENCE [LARGE SCALE GENOMIC DNA]</scope>
    <source>
        <strain evidence="2 3">IBRC-M 10256</strain>
    </source>
</reference>
<evidence type="ECO:0008006" key="4">
    <source>
        <dbReference type="Google" id="ProtNLM"/>
    </source>
</evidence>
<evidence type="ECO:0000313" key="2">
    <source>
        <dbReference type="EMBL" id="MFC3958959.1"/>
    </source>
</evidence>
<organism evidence="2 3">
    <name type="scientific">Halovivax cerinus</name>
    <dbReference type="NCBI Taxonomy" id="1487865"/>
    <lineage>
        <taxon>Archaea</taxon>
        <taxon>Methanobacteriati</taxon>
        <taxon>Methanobacteriota</taxon>
        <taxon>Stenosarchaea group</taxon>
        <taxon>Halobacteria</taxon>
        <taxon>Halobacteriales</taxon>
        <taxon>Natrialbaceae</taxon>
        <taxon>Halovivax</taxon>
    </lineage>
</organism>